<proteinExistence type="predicted"/>
<dbReference type="PANTHER" id="PTHR11017:SF570">
    <property type="entry name" value="DISEASE RESISTANCE PROTEIN (TIR-NBS CLASS)-RELATED"/>
    <property type="match status" value="1"/>
</dbReference>
<dbReference type="PANTHER" id="PTHR11017">
    <property type="entry name" value="LEUCINE-RICH REPEAT-CONTAINING PROTEIN"/>
    <property type="match status" value="1"/>
</dbReference>
<evidence type="ECO:0000313" key="1">
    <source>
        <dbReference type="EMBL" id="KAB1215743.1"/>
    </source>
</evidence>
<comment type="caution">
    <text evidence="1">The sequence shown here is derived from an EMBL/GenBank/DDBJ whole genome shotgun (WGS) entry which is preliminary data.</text>
</comment>
<reference evidence="1 2" key="1">
    <citation type="journal article" date="2019" name="Plant Biotechnol. J.">
        <title>The red bayberry genome and genetic basis of sex determination.</title>
        <authorList>
            <person name="Jia H.M."/>
            <person name="Jia H.J."/>
            <person name="Cai Q.L."/>
            <person name="Wang Y."/>
            <person name="Zhao H.B."/>
            <person name="Yang W.F."/>
            <person name="Wang G.Y."/>
            <person name="Li Y.H."/>
            <person name="Zhan D.L."/>
            <person name="Shen Y.T."/>
            <person name="Niu Q.F."/>
            <person name="Chang L."/>
            <person name="Qiu J."/>
            <person name="Zhao L."/>
            <person name="Xie H.B."/>
            <person name="Fu W.Y."/>
            <person name="Jin J."/>
            <person name="Li X.W."/>
            <person name="Jiao Y."/>
            <person name="Zhou C.C."/>
            <person name="Tu T."/>
            <person name="Chai C.Y."/>
            <person name="Gao J.L."/>
            <person name="Fan L.J."/>
            <person name="van de Weg E."/>
            <person name="Wang J.Y."/>
            <person name="Gao Z.S."/>
        </authorList>
    </citation>
    <scope>NUCLEOTIDE SEQUENCE [LARGE SCALE GENOMIC DNA]</scope>
    <source>
        <tissue evidence="1">Leaves</tissue>
    </source>
</reference>
<dbReference type="OrthoDB" id="1836086at2759"/>
<dbReference type="AlphaFoldDB" id="A0A6A1VSE9"/>
<dbReference type="InterPro" id="IPR044974">
    <property type="entry name" value="Disease_R_plants"/>
</dbReference>
<dbReference type="Proteomes" id="UP000516437">
    <property type="component" value="Chromosome 4"/>
</dbReference>
<protein>
    <submittedName>
        <fullName evidence="1">Uncharacterized protein</fullName>
    </submittedName>
</protein>
<accession>A0A6A1VSE9</accession>
<evidence type="ECO:0000313" key="2">
    <source>
        <dbReference type="Proteomes" id="UP000516437"/>
    </source>
</evidence>
<name>A0A6A1VSE9_9ROSI</name>
<sequence>MGTNKIEAILVNLPDQNDLICLHPEAFAKMKRLRIFINYNARFSGGPNYLSNELRVFDWWHYPSKSLPSNFNGNKLVVFRMHNSLIKELGERRFKWVDLTGCHKMVVDVENFVPKALLFQGYPTGHDSVYKDSTFSVIFQEVHCQTGSTRCKENLDNNSFEIDISALAYPKDISGMALYIVFGPICGIHDEDDGNLANFETGIFVRYGGSLYDEGRDLYWLPDPLVDVDHVWLKHIGTHHIESNYGRVQVNNWTTSMIIKSCGFYLVDKHDQEVATYAADMLHEDVDVNFEVPEKEQGNSGHLWMKYNFQRSTRVAMIETENPNGAPSMGIQ</sequence>
<keyword evidence="2" id="KW-1185">Reference proteome</keyword>
<dbReference type="EMBL" id="RXIC02000022">
    <property type="protein sequence ID" value="KAB1215743.1"/>
    <property type="molecule type" value="Genomic_DNA"/>
</dbReference>
<gene>
    <name evidence="1" type="ORF">CJ030_MR4G020427</name>
</gene>
<organism evidence="1 2">
    <name type="scientific">Morella rubra</name>
    <name type="common">Chinese bayberry</name>
    <dbReference type="NCBI Taxonomy" id="262757"/>
    <lineage>
        <taxon>Eukaryota</taxon>
        <taxon>Viridiplantae</taxon>
        <taxon>Streptophyta</taxon>
        <taxon>Embryophyta</taxon>
        <taxon>Tracheophyta</taxon>
        <taxon>Spermatophyta</taxon>
        <taxon>Magnoliopsida</taxon>
        <taxon>eudicotyledons</taxon>
        <taxon>Gunneridae</taxon>
        <taxon>Pentapetalae</taxon>
        <taxon>rosids</taxon>
        <taxon>fabids</taxon>
        <taxon>Fagales</taxon>
        <taxon>Myricaceae</taxon>
        <taxon>Morella</taxon>
    </lineage>
</organism>
<dbReference type="GO" id="GO:0006952">
    <property type="term" value="P:defense response"/>
    <property type="evidence" value="ECO:0007669"/>
    <property type="project" value="InterPro"/>
</dbReference>